<dbReference type="AlphaFoldDB" id="A0A240UQA9"/>
<evidence type="ECO:0000256" key="1">
    <source>
        <dbReference type="ARBA" id="ARBA00008416"/>
    </source>
</evidence>
<protein>
    <submittedName>
        <fullName evidence="4">Quercetin 2,3-dioxygenase</fullName>
    </submittedName>
</protein>
<dbReference type="EMBL" id="CP021358">
    <property type="protein sequence ID" value="ART63316.1"/>
    <property type="molecule type" value="Genomic_DNA"/>
</dbReference>
<keyword evidence="4" id="KW-0223">Dioxygenase</keyword>
<dbReference type="PANTHER" id="PTHR43212">
    <property type="entry name" value="QUERCETIN 2,3-DIOXYGENASE"/>
    <property type="match status" value="1"/>
</dbReference>
<gene>
    <name evidence="4" type="ORF">B9H00_09795</name>
</gene>
<keyword evidence="4" id="KW-0560">Oxidoreductase</keyword>
<dbReference type="GO" id="GO:0051213">
    <property type="term" value="F:dioxygenase activity"/>
    <property type="evidence" value="ECO:0007669"/>
    <property type="project" value="UniProtKB-KW"/>
</dbReference>
<keyword evidence="2" id="KW-0408">Iron</keyword>
<proteinExistence type="inferred from homology"/>
<dbReference type="SUPFAM" id="SSF51182">
    <property type="entry name" value="RmlC-like cupins"/>
    <property type="match status" value="1"/>
</dbReference>
<name>A0A240UQA9_9GAMM</name>
<sequence length="232" mass="25751">MLTLRPGSERGHADHGWLESYHSFSFAGYVDPDHVHFGPLRVINEDRVAPGGGFGQHGHRDMEIFSYVLSGELAHRDTLGNGSSIGPGRVQLMTTGTGVEHSEFNHSAHEPVHFLQIWLFPRETGLTPRYSEADFSADSKRDQLRLIISPDGRDGSLRIEQDAFIYATLLEGETTLTHTLAPGRRAYVHLIRGTLEINGQLLEGGDALMLEEEARIELTRGRDAEALVFDLP</sequence>
<dbReference type="InterPro" id="IPR014710">
    <property type="entry name" value="RmlC-like_jellyroll"/>
</dbReference>
<dbReference type="InterPro" id="IPR011051">
    <property type="entry name" value="RmlC_Cupin_sf"/>
</dbReference>
<comment type="similarity">
    <text evidence="1 3">Belongs to the pirin family.</text>
</comment>
<keyword evidence="5" id="KW-1185">Reference proteome</keyword>
<dbReference type="InterPro" id="IPR012093">
    <property type="entry name" value="Pirin"/>
</dbReference>
<dbReference type="PIRSF" id="PIRSF006232">
    <property type="entry name" value="Pirin"/>
    <property type="match status" value="1"/>
</dbReference>
<dbReference type="InterPro" id="IPR003829">
    <property type="entry name" value="Pirin_N_dom"/>
</dbReference>
<keyword evidence="2" id="KW-0479">Metal-binding</keyword>
<evidence type="ECO:0000256" key="2">
    <source>
        <dbReference type="PIRSR" id="PIRSR006232-1"/>
    </source>
</evidence>
<dbReference type="CDD" id="cd02910">
    <property type="entry name" value="cupin_Yhhw_N"/>
    <property type="match status" value="1"/>
</dbReference>
<reference evidence="4 5" key="1">
    <citation type="submission" date="2017-05" db="EMBL/GenBank/DDBJ databases">
        <authorList>
            <person name="Song R."/>
            <person name="Chenine A.L."/>
            <person name="Ruprecht R.M."/>
        </authorList>
    </citation>
    <scope>NUCLEOTIDE SEQUENCE [LARGE SCALE GENOMIC DNA]</scope>
    <source>
        <strain evidence="4">SW32</strain>
    </source>
</reference>
<dbReference type="InterPro" id="IPR041602">
    <property type="entry name" value="Quercetinase_C"/>
</dbReference>
<dbReference type="Proteomes" id="UP000194457">
    <property type="component" value="Chromosome"/>
</dbReference>
<dbReference type="Pfam" id="PF02678">
    <property type="entry name" value="Pirin"/>
    <property type="match status" value="1"/>
</dbReference>
<feature type="binding site" evidence="2">
    <location>
        <position position="57"/>
    </location>
    <ligand>
        <name>Fe cation</name>
        <dbReference type="ChEBI" id="CHEBI:24875"/>
    </ligand>
</feature>
<comment type="cofactor">
    <cofactor evidence="2">
        <name>Fe cation</name>
        <dbReference type="ChEBI" id="CHEBI:24875"/>
    </cofactor>
    <text evidence="2">Binds 1 Fe cation per subunit.</text>
</comment>
<feature type="binding site" evidence="2">
    <location>
        <position position="59"/>
    </location>
    <ligand>
        <name>Fe cation</name>
        <dbReference type="ChEBI" id="CHEBI:24875"/>
    </ligand>
</feature>
<dbReference type="RefSeq" id="WP_086900502.1">
    <property type="nucleotide sequence ID" value="NZ_CP021358.1"/>
</dbReference>
<dbReference type="KEGG" id="kma:B9H00_09795"/>
<dbReference type="CDD" id="cd20311">
    <property type="entry name" value="cupin_Yhhw_C"/>
    <property type="match status" value="1"/>
</dbReference>
<feature type="binding site" evidence="2">
    <location>
        <position position="103"/>
    </location>
    <ligand>
        <name>Fe cation</name>
        <dbReference type="ChEBI" id="CHEBI:24875"/>
    </ligand>
</feature>
<evidence type="ECO:0000313" key="4">
    <source>
        <dbReference type="EMBL" id="ART63316.1"/>
    </source>
</evidence>
<organism evidence="4 5">
    <name type="scientific">Kushneria marisflavi</name>
    <dbReference type="NCBI Taxonomy" id="157779"/>
    <lineage>
        <taxon>Bacteria</taxon>
        <taxon>Pseudomonadati</taxon>
        <taxon>Pseudomonadota</taxon>
        <taxon>Gammaproteobacteria</taxon>
        <taxon>Oceanospirillales</taxon>
        <taxon>Halomonadaceae</taxon>
        <taxon>Kushneria</taxon>
    </lineage>
</organism>
<dbReference type="GO" id="GO:0046872">
    <property type="term" value="F:metal ion binding"/>
    <property type="evidence" value="ECO:0007669"/>
    <property type="project" value="UniProtKB-KW"/>
</dbReference>
<dbReference type="Gene3D" id="2.60.120.10">
    <property type="entry name" value="Jelly Rolls"/>
    <property type="match status" value="2"/>
</dbReference>
<feature type="binding site" evidence="2">
    <location>
        <position position="101"/>
    </location>
    <ligand>
        <name>Fe cation</name>
        <dbReference type="ChEBI" id="CHEBI:24875"/>
    </ligand>
</feature>
<dbReference type="Pfam" id="PF17954">
    <property type="entry name" value="Pirin_C_2"/>
    <property type="match status" value="1"/>
</dbReference>
<dbReference type="OrthoDB" id="9780903at2"/>
<evidence type="ECO:0000313" key="5">
    <source>
        <dbReference type="Proteomes" id="UP000194457"/>
    </source>
</evidence>
<evidence type="ECO:0000256" key="3">
    <source>
        <dbReference type="RuleBase" id="RU003457"/>
    </source>
</evidence>
<accession>A0A240UQA9</accession>
<dbReference type="PANTHER" id="PTHR43212:SF3">
    <property type="entry name" value="QUERCETIN 2,3-DIOXYGENASE"/>
    <property type="match status" value="1"/>
</dbReference>